<dbReference type="OrthoDB" id="10001926at2759"/>
<dbReference type="GO" id="GO:0009253">
    <property type="term" value="P:peptidoglycan catabolic process"/>
    <property type="evidence" value="ECO:0007669"/>
    <property type="project" value="InterPro"/>
</dbReference>
<dbReference type="InterPro" id="IPR036505">
    <property type="entry name" value="Amidase/PGRP_sf"/>
</dbReference>
<feature type="signal peptide" evidence="4">
    <location>
        <begin position="1"/>
        <end position="20"/>
    </location>
</feature>
<reference evidence="6 7" key="1">
    <citation type="submission" date="2015-04" db="EMBL/GenBank/DDBJ databases">
        <authorList>
            <person name="Syromyatnikov M.Y."/>
            <person name="Popov V.N."/>
        </authorList>
    </citation>
    <scope>NUCLEOTIDE SEQUENCE [LARGE SCALE GENOMIC DNA]</scope>
</reference>
<dbReference type="InterPro" id="IPR002502">
    <property type="entry name" value="Amidase_domain"/>
</dbReference>
<dbReference type="PANTHER" id="PTHR11022">
    <property type="entry name" value="PEPTIDOGLYCAN RECOGNITION PROTEIN"/>
    <property type="match status" value="1"/>
</dbReference>
<keyword evidence="4" id="KW-0732">Signal</keyword>
<keyword evidence="7" id="KW-1185">Reference proteome</keyword>
<dbReference type="EMBL" id="CVRI01000066">
    <property type="protein sequence ID" value="CRL05859.1"/>
    <property type="molecule type" value="Genomic_DNA"/>
</dbReference>
<dbReference type="CDD" id="cd06583">
    <property type="entry name" value="PGRP"/>
    <property type="match status" value="1"/>
</dbReference>
<dbReference type="InterPro" id="IPR015510">
    <property type="entry name" value="PGRP"/>
</dbReference>
<feature type="chain" id="PRO_5012859672" evidence="4">
    <location>
        <begin position="21"/>
        <end position="195"/>
    </location>
</feature>
<proteinExistence type="inferred from homology"/>
<dbReference type="GO" id="GO:0008270">
    <property type="term" value="F:zinc ion binding"/>
    <property type="evidence" value="ECO:0007669"/>
    <property type="project" value="InterPro"/>
</dbReference>
<comment type="similarity">
    <text evidence="1">Belongs to the N-acetylmuramoyl-L-alanine amidase 2 family.</text>
</comment>
<dbReference type="SUPFAM" id="SSF55846">
    <property type="entry name" value="N-acetylmuramoyl-L-alanine amidase-like"/>
    <property type="match status" value="1"/>
</dbReference>
<evidence type="ECO:0000259" key="5">
    <source>
        <dbReference type="SMART" id="SM00701"/>
    </source>
</evidence>
<keyword evidence="2" id="KW-0399">Innate immunity</keyword>
<sequence length="195" mass="21847">MTKLLTTFFCCFSILFSVHCQCPTFVTRIVWAARPPSSSIPVITVRPSPYLVVHQTGEQNQFCTTQASCAQQTRIIQNHHMDVLGWPDIGFSFTVGEDNLIYTGRGWFQQSQNVGPFANQSFNIAYIGNFINRLPSLSARNLLDPIINCAIVAGHLSPNYFVVAACQIQGTNCAENTIHEWIRSHPRYTELPVPV</sequence>
<dbReference type="PANTHER" id="PTHR11022:SF75">
    <property type="entry name" value="PEPTIDOGLYCAN-RECOGNITION PROTEIN SB1-RELATED"/>
    <property type="match status" value="1"/>
</dbReference>
<accession>A0A1J1J017</accession>
<evidence type="ECO:0000256" key="2">
    <source>
        <dbReference type="ARBA" id="ARBA00022588"/>
    </source>
</evidence>
<gene>
    <name evidence="6" type="ORF">CLUMA_CG019135</name>
</gene>
<dbReference type="GO" id="GO:0008745">
    <property type="term" value="F:N-acetylmuramoyl-L-alanine amidase activity"/>
    <property type="evidence" value="ECO:0007669"/>
    <property type="project" value="InterPro"/>
</dbReference>
<name>A0A1J1J017_9DIPT</name>
<keyword evidence="3" id="KW-0391">Immunity</keyword>
<feature type="domain" description="Peptidoglycan recognition protein family" evidence="5">
    <location>
        <begin position="23"/>
        <end position="169"/>
    </location>
</feature>
<dbReference type="Pfam" id="PF01510">
    <property type="entry name" value="Amidase_2"/>
    <property type="match status" value="1"/>
</dbReference>
<dbReference type="Gene3D" id="3.40.80.10">
    <property type="entry name" value="Peptidoglycan recognition protein-like"/>
    <property type="match status" value="1"/>
</dbReference>
<protein>
    <submittedName>
        <fullName evidence="6">CLUMA_CG019135, isoform A</fullName>
    </submittedName>
</protein>
<evidence type="ECO:0000313" key="6">
    <source>
        <dbReference type="EMBL" id="CRL05859.1"/>
    </source>
</evidence>
<evidence type="ECO:0000256" key="1">
    <source>
        <dbReference type="ARBA" id="ARBA00007553"/>
    </source>
</evidence>
<evidence type="ECO:0000256" key="3">
    <source>
        <dbReference type="ARBA" id="ARBA00022859"/>
    </source>
</evidence>
<dbReference type="AlphaFoldDB" id="A0A1J1J017"/>
<dbReference type="Proteomes" id="UP000183832">
    <property type="component" value="Unassembled WGS sequence"/>
</dbReference>
<organism evidence="6 7">
    <name type="scientific">Clunio marinus</name>
    <dbReference type="NCBI Taxonomy" id="568069"/>
    <lineage>
        <taxon>Eukaryota</taxon>
        <taxon>Metazoa</taxon>
        <taxon>Ecdysozoa</taxon>
        <taxon>Arthropoda</taxon>
        <taxon>Hexapoda</taxon>
        <taxon>Insecta</taxon>
        <taxon>Pterygota</taxon>
        <taxon>Neoptera</taxon>
        <taxon>Endopterygota</taxon>
        <taxon>Diptera</taxon>
        <taxon>Nematocera</taxon>
        <taxon>Chironomoidea</taxon>
        <taxon>Chironomidae</taxon>
        <taxon>Clunio</taxon>
    </lineage>
</organism>
<dbReference type="STRING" id="568069.A0A1J1J017"/>
<evidence type="ECO:0000256" key="4">
    <source>
        <dbReference type="SAM" id="SignalP"/>
    </source>
</evidence>
<dbReference type="SMART" id="SM00701">
    <property type="entry name" value="PGRP"/>
    <property type="match status" value="1"/>
</dbReference>
<evidence type="ECO:0000313" key="7">
    <source>
        <dbReference type="Proteomes" id="UP000183832"/>
    </source>
</evidence>
<dbReference type="GO" id="GO:0045087">
    <property type="term" value="P:innate immune response"/>
    <property type="evidence" value="ECO:0007669"/>
    <property type="project" value="UniProtKB-KW"/>
</dbReference>
<dbReference type="InterPro" id="IPR006619">
    <property type="entry name" value="PGRP_domain_met/bac"/>
</dbReference>